<evidence type="ECO:0000259" key="1">
    <source>
        <dbReference type="Pfam" id="PF12697"/>
    </source>
</evidence>
<dbReference type="InterPro" id="IPR050228">
    <property type="entry name" value="Carboxylesterase_BioH"/>
</dbReference>
<keyword evidence="3" id="KW-1185">Reference proteome</keyword>
<organism evidence="2 3">
    <name type="scientific">Sandaracinus amylolyticus</name>
    <dbReference type="NCBI Taxonomy" id="927083"/>
    <lineage>
        <taxon>Bacteria</taxon>
        <taxon>Pseudomonadati</taxon>
        <taxon>Myxococcota</taxon>
        <taxon>Polyangia</taxon>
        <taxon>Polyangiales</taxon>
        <taxon>Sandaracinaceae</taxon>
        <taxon>Sandaracinus</taxon>
    </lineage>
</organism>
<dbReference type="AlphaFoldDB" id="A0A0F6YHI3"/>
<dbReference type="PANTHER" id="PTHR43194">
    <property type="entry name" value="HYDROLASE ALPHA/BETA FOLD FAMILY"/>
    <property type="match status" value="1"/>
</dbReference>
<accession>A0A0F6YHI3</accession>
<dbReference type="Pfam" id="PF12697">
    <property type="entry name" value="Abhydrolase_6"/>
    <property type="match status" value="1"/>
</dbReference>
<dbReference type="SUPFAM" id="SSF53474">
    <property type="entry name" value="alpha/beta-Hydrolases"/>
    <property type="match status" value="1"/>
</dbReference>
<dbReference type="EMBL" id="CP011125">
    <property type="protein sequence ID" value="AKF05726.1"/>
    <property type="molecule type" value="Genomic_DNA"/>
</dbReference>
<dbReference type="PANTHER" id="PTHR43194:SF2">
    <property type="entry name" value="PEROXISOMAL MEMBRANE PROTEIN LPX1"/>
    <property type="match status" value="1"/>
</dbReference>
<evidence type="ECO:0000313" key="3">
    <source>
        <dbReference type="Proteomes" id="UP000034883"/>
    </source>
</evidence>
<dbReference type="GO" id="GO:0016787">
    <property type="term" value="F:hydrolase activity"/>
    <property type="evidence" value="ECO:0007669"/>
    <property type="project" value="UniProtKB-KW"/>
</dbReference>
<keyword evidence="2" id="KW-0378">Hydrolase</keyword>
<feature type="domain" description="AB hydrolase-1" evidence="1">
    <location>
        <begin position="43"/>
        <end position="268"/>
    </location>
</feature>
<dbReference type="PRINTS" id="PR00111">
    <property type="entry name" value="ABHYDROLASE"/>
</dbReference>
<evidence type="ECO:0000313" key="2">
    <source>
        <dbReference type="EMBL" id="AKF05726.1"/>
    </source>
</evidence>
<name>A0A0F6YHI3_9BACT</name>
<dbReference type="InterPro" id="IPR000073">
    <property type="entry name" value="AB_hydrolase_1"/>
</dbReference>
<proteinExistence type="predicted"/>
<gene>
    <name evidence="2" type="ORF">DB32_002875</name>
</gene>
<dbReference type="STRING" id="927083.DB32_002875"/>
<reference evidence="2 3" key="1">
    <citation type="submission" date="2015-03" db="EMBL/GenBank/DDBJ databases">
        <title>Genome assembly of Sandaracinus amylolyticus DSM 53668.</title>
        <authorList>
            <person name="Sharma G."/>
            <person name="Subramanian S."/>
        </authorList>
    </citation>
    <scope>NUCLEOTIDE SEQUENCE [LARGE SCALE GENOMIC DNA]</scope>
    <source>
        <strain evidence="2 3">DSM 53668</strain>
    </source>
</reference>
<sequence>MQLSDRFLVGQLQLRGFTSRRVRTSAGHVHVLEAAGRGSLPPLLVLHGFSAAGHLYDGVMLRMRPHARRIVAPDMLGHGLSDMPAAGLCESACRSALLETIDRIVDEPCIVFGNSLGGAAALTLAIDRPEKVRGLFLVAPGGAPMDAAELGAFVDRFRLRTHDEALDFVDRLFAKPHPMRQVLAWGTRKQFGRPGLRDLLERVKPEDLLCPRELGRLRMPIQVVWGAADRILHPTHLDFFRRHLPAHAKLQVVEHYGHTPHMDHPEELHRRLLAFARLVHARTPQREVVTSPGVELSASAERPELPGISASVAP</sequence>
<dbReference type="Gene3D" id="3.40.50.1820">
    <property type="entry name" value="alpha/beta hydrolase"/>
    <property type="match status" value="1"/>
</dbReference>
<protein>
    <submittedName>
        <fullName evidence="2">Hydrolase, alpha/beta fold family</fullName>
    </submittedName>
</protein>
<dbReference type="InterPro" id="IPR029058">
    <property type="entry name" value="AB_hydrolase_fold"/>
</dbReference>
<dbReference type="KEGG" id="samy:DB32_002875"/>
<dbReference type="Proteomes" id="UP000034883">
    <property type="component" value="Chromosome"/>
</dbReference>